<dbReference type="EMBL" id="JAWQEG010006829">
    <property type="protein sequence ID" value="KAK3853774.1"/>
    <property type="molecule type" value="Genomic_DNA"/>
</dbReference>
<feature type="compositionally biased region" description="Low complexity" evidence="1">
    <location>
        <begin position="7"/>
        <end position="41"/>
    </location>
</feature>
<feature type="region of interest" description="Disordered" evidence="1">
    <location>
        <begin position="1"/>
        <end position="41"/>
    </location>
</feature>
<keyword evidence="2" id="KW-1133">Transmembrane helix</keyword>
<reference evidence="3" key="1">
    <citation type="submission" date="2023-10" db="EMBL/GenBank/DDBJ databases">
        <title>Genome assemblies of two species of porcelain crab, Petrolisthes cinctipes and Petrolisthes manimaculis (Anomura: Porcellanidae).</title>
        <authorList>
            <person name="Angst P."/>
        </authorList>
    </citation>
    <scope>NUCLEOTIDE SEQUENCE</scope>
    <source>
        <strain evidence="3">PB745_01</strain>
        <tissue evidence="3">Gill</tissue>
    </source>
</reference>
<protein>
    <submittedName>
        <fullName evidence="3">Uncharacterized protein</fullName>
    </submittedName>
</protein>
<evidence type="ECO:0000313" key="3">
    <source>
        <dbReference type="EMBL" id="KAK3853774.1"/>
    </source>
</evidence>
<keyword evidence="2" id="KW-0472">Membrane</keyword>
<gene>
    <name evidence="3" type="ORF">Pcinc_039698</name>
</gene>
<name>A0AAE1BR53_PETCI</name>
<dbReference type="Proteomes" id="UP001286313">
    <property type="component" value="Unassembled WGS sequence"/>
</dbReference>
<keyword evidence="4" id="KW-1185">Reference proteome</keyword>
<feature type="transmembrane region" description="Helical" evidence="2">
    <location>
        <begin position="49"/>
        <end position="75"/>
    </location>
</feature>
<evidence type="ECO:0000256" key="2">
    <source>
        <dbReference type="SAM" id="Phobius"/>
    </source>
</evidence>
<evidence type="ECO:0000313" key="4">
    <source>
        <dbReference type="Proteomes" id="UP001286313"/>
    </source>
</evidence>
<accession>A0AAE1BR53</accession>
<evidence type="ECO:0000256" key="1">
    <source>
        <dbReference type="SAM" id="MobiDB-lite"/>
    </source>
</evidence>
<sequence length="158" mass="16960">MLAAPVSTSTTSNTTTTITSTFTNTTSNTTSTSNFTSNSNGPTTNDNSLLIFSTTIASATNITTITLISTTIIIATTTPMHLLVPNYDTTSMSTIPNTSISYLKHYLLHFHFTTRTASTSTSLPSLIPPQHITPLLLFTFSVVFAFSSTEGIMMDMKV</sequence>
<comment type="caution">
    <text evidence="3">The sequence shown here is derived from an EMBL/GenBank/DDBJ whole genome shotgun (WGS) entry which is preliminary data.</text>
</comment>
<dbReference type="AlphaFoldDB" id="A0AAE1BR53"/>
<organism evidence="3 4">
    <name type="scientific">Petrolisthes cinctipes</name>
    <name type="common">Flat porcelain crab</name>
    <dbReference type="NCBI Taxonomy" id="88211"/>
    <lineage>
        <taxon>Eukaryota</taxon>
        <taxon>Metazoa</taxon>
        <taxon>Ecdysozoa</taxon>
        <taxon>Arthropoda</taxon>
        <taxon>Crustacea</taxon>
        <taxon>Multicrustacea</taxon>
        <taxon>Malacostraca</taxon>
        <taxon>Eumalacostraca</taxon>
        <taxon>Eucarida</taxon>
        <taxon>Decapoda</taxon>
        <taxon>Pleocyemata</taxon>
        <taxon>Anomura</taxon>
        <taxon>Galatheoidea</taxon>
        <taxon>Porcellanidae</taxon>
        <taxon>Petrolisthes</taxon>
    </lineage>
</organism>
<feature type="transmembrane region" description="Helical" evidence="2">
    <location>
        <begin position="132"/>
        <end position="153"/>
    </location>
</feature>
<proteinExistence type="predicted"/>
<keyword evidence="2" id="KW-0812">Transmembrane</keyword>